<evidence type="ECO:0000256" key="3">
    <source>
        <dbReference type="ARBA" id="ARBA00022705"/>
    </source>
</evidence>
<evidence type="ECO:0000256" key="5">
    <source>
        <dbReference type="SAM" id="MobiDB-lite"/>
    </source>
</evidence>
<dbReference type="EMBL" id="AJWZ01008376">
    <property type="protein sequence ID" value="EKC54279.1"/>
    <property type="molecule type" value="Genomic_DNA"/>
</dbReference>
<feature type="region of interest" description="Disordered" evidence="5">
    <location>
        <begin position="106"/>
        <end position="139"/>
    </location>
</feature>
<protein>
    <submittedName>
        <fullName evidence="6">DNA polymerase III, delta subunit</fullName>
    </submittedName>
</protein>
<keyword evidence="4" id="KW-0239">DNA-directed DNA polymerase</keyword>
<name>K1SFT5_9ZZZZ</name>
<keyword evidence="3" id="KW-0235">DNA replication</keyword>
<dbReference type="GO" id="GO:0006261">
    <property type="term" value="P:DNA-templated DNA replication"/>
    <property type="evidence" value="ECO:0007669"/>
    <property type="project" value="TreeGrafter"/>
</dbReference>
<dbReference type="SUPFAM" id="SSF52540">
    <property type="entry name" value="P-loop containing nucleoside triphosphate hydrolases"/>
    <property type="match status" value="1"/>
</dbReference>
<sequence>MLIVCHKEKNVDKRSQLYKSIAQHGAVLESVRPRDYEIGPWLAQFVASKGCTIDAKAQAMLTDHLGTDLAKISNELGKLLLSLPEGTKKITDAHIEQNIGISRISITSNSARPSRDRTSNRPCASPTISPATPKTTPCW</sequence>
<gene>
    <name evidence="6" type="ORF">OBE_12170</name>
</gene>
<evidence type="ECO:0000256" key="4">
    <source>
        <dbReference type="ARBA" id="ARBA00022932"/>
    </source>
</evidence>
<feature type="compositionally biased region" description="Polar residues" evidence="5">
    <location>
        <begin position="120"/>
        <end position="139"/>
    </location>
</feature>
<dbReference type="InterPro" id="IPR005790">
    <property type="entry name" value="DNA_polIII_delta"/>
</dbReference>
<reference evidence="6" key="1">
    <citation type="journal article" date="2013" name="Environ. Microbiol.">
        <title>Microbiota from the distal guts of lean and obese adolescents exhibit partial functional redundancy besides clear differences in community structure.</title>
        <authorList>
            <person name="Ferrer M."/>
            <person name="Ruiz A."/>
            <person name="Lanza F."/>
            <person name="Haange S.B."/>
            <person name="Oberbach A."/>
            <person name="Till H."/>
            <person name="Bargiela R."/>
            <person name="Campoy C."/>
            <person name="Segura M.T."/>
            <person name="Richter M."/>
            <person name="von Bergen M."/>
            <person name="Seifert J."/>
            <person name="Suarez A."/>
        </authorList>
    </citation>
    <scope>NUCLEOTIDE SEQUENCE</scope>
</reference>
<dbReference type="InterPro" id="IPR027417">
    <property type="entry name" value="P-loop_NTPase"/>
</dbReference>
<proteinExistence type="predicted"/>
<keyword evidence="1" id="KW-0808">Transferase</keyword>
<dbReference type="AlphaFoldDB" id="K1SFT5"/>
<dbReference type="PANTHER" id="PTHR34388">
    <property type="entry name" value="DNA POLYMERASE III SUBUNIT DELTA"/>
    <property type="match status" value="1"/>
</dbReference>
<evidence type="ECO:0000313" key="6">
    <source>
        <dbReference type="EMBL" id="EKC54279.1"/>
    </source>
</evidence>
<dbReference type="Gene3D" id="1.10.8.60">
    <property type="match status" value="1"/>
</dbReference>
<dbReference type="GO" id="GO:0003677">
    <property type="term" value="F:DNA binding"/>
    <property type="evidence" value="ECO:0007669"/>
    <property type="project" value="InterPro"/>
</dbReference>
<evidence type="ECO:0000256" key="2">
    <source>
        <dbReference type="ARBA" id="ARBA00022695"/>
    </source>
</evidence>
<dbReference type="PANTHER" id="PTHR34388:SF1">
    <property type="entry name" value="DNA POLYMERASE III SUBUNIT DELTA"/>
    <property type="match status" value="1"/>
</dbReference>
<dbReference type="GO" id="GO:0009360">
    <property type="term" value="C:DNA polymerase III complex"/>
    <property type="evidence" value="ECO:0007669"/>
    <property type="project" value="TreeGrafter"/>
</dbReference>
<organism evidence="6">
    <name type="scientific">human gut metagenome</name>
    <dbReference type="NCBI Taxonomy" id="408170"/>
    <lineage>
        <taxon>unclassified sequences</taxon>
        <taxon>metagenomes</taxon>
        <taxon>organismal metagenomes</taxon>
    </lineage>
</organism>
<comment type="caution">
    <text evidence="6">The sequence shown here is derived from an EMBL/GenBank/DDBJ whole genome shotgun (WGS) entry which is preliminary data.</text>
</comment>
<keyword evidence="2" id="KW-0548">Nucleotidyltransferase</keyword>
<accession>K1SFT5</accession>
<dbReference type="GO" id="GO:0003887">
    <property type="term" value="F:DNA-directed DNA polymerase activity"/>
    <property type="evidence" value="ECO:0007669"/>
    <property type="project" value="UniProtKB-KW"/>
</dbReference>
<evidence type="ECO:0000256" key="1">
    <source>
        <dbReference type="ARBA" id="ARBA00022679"/>
    </source>
</evidence>